<dbReference type="Pfam" id="PF08667">
    <property type="entry name" value="BetR"/>
    <property type="match status" value="1"/>
</dbReference>
<keyword evidence="3" id="KW-1185">Reference proteome</keyword>
<comment type="caution">
    <text evidence="2">The sequence shown here is derived from an EMBL/GenBank/DDBJ whole genome shotgun (WGS) entry which is preliminary data.</text>
</comment>
<dbReference type="AlphaFoldDB" id="A0A556CB38"/>
<gene>
    <name evidence="2" type="ORF">FO013_14865</name>
</gene>
<dbReference type="InterPro" id="IPR010982">
    <property type="entry name" value="Lambda_DNA-bd_dom_sf"/>
</dbReference>
<proteinExistence type="predicted"/>
<name>A0A556CB38_BREAU</name>
<dbReference type="OrthoDB" id="4804712at2"/>
<reference evidence="2 3" key="1">
    <citation type="submission" date="2019-07" db="EMBL/GenBank/DDBJ databases">
        <title>Draft genome sequence of Brevibacterium aurantiacum XU54 isolated from Xinjiang China.</title>
        <authorList>
            <person name="Xu X."/>
        </authorList>
    </citation>
    <scope>NUCLEOTIDE SEQUENCE [LARGE SCALE GENOMIC DNA]</scope>
    <source>
        <strain evidence="2 3">XU54</strain>
    </source>
</reference>
<dbReference type="RefSeq" id="WP_143923333.1">
    <property type="nucleotide sequence ID" value="NZ_VLTK01000008.1"/>
</dbReference>
<dbReference type="GO" id="GO:0003677">
    <property type="term" value="F:DNA binding"/>
    <property type="evidence" value="ECO:0007669"/>
    <property type="project" value="InterPro"/>
</dbReference>
<dbReference type="CDD" id="cd00093">
    <property type="entry name" value="HTH_XRE"/>
    <property type="match status" value="1"/>
</dbReference>
<evidence type="ECO:0000313" key="2">
    <source>
        <dbReference type="EMBL" id="TSI14627.1"/>
    </source>
</evidence>
<evidence type="ECO:0000313" key="3">
    <source>
        <dbReference type="Proteomes" id="UP000316406"/>
    </source>
</evidence>
<protein>
    <submittedName>
        <fullName evidence="2">Helix-turn-helix transcriptional regulator</fullName>
    </submittedName>
</protein>
<dbReference type="Gene3D" id="1.10.260.40">
    <property type="entry name" value="lambda repressor-like DNA-binding domains"/>
    <property type="match status" value="1"/>
</dbReference>
<evidence type="ECO:0000259" key="1">
    <source>
        <dbReference type="PROSITE" id="PS50943"/>
    </source>
</evidence>
<organism evidence="2 3">
    <name type="scientific">Brevibacterium aurantiacum</name>
    <dbReference type="NCBI Taxonomy" id="273384"/>
    <lineage>
        <taxon>Bacteria</taxon>
        <taxon>Bacillati</taxon>
        <taxon>Actinomycetota</taxon>
        <taxon>Actinomycetes</taxon>
        <taxon>Micrococcales</taxon>
        <taxon>Brevibacteriaceae</taxon>
        <taxon>Brevibacterium</taxon>
    </lineage>
</organism>
<dbReference type="SUPFAM" id="SSF47413">
    <property type="entry name" value="lambda repressor-like DNA-binding domains"/>
    <property type="match status" value="1"/>
</dbReference>
<dbReference type="Proteomes" id="UP000316406">
    <property type="component" value="Unassembled WGS sequence"/>
</dbReference>
<feature type="domain" description="HTH cro/C1-type" evidence="1">
    <location>
        <begin position="17"/>
        <end position="65"/>
    </location>
</feature>
<dbReference type="InterPro" id="IPR001387">
    <property type="entry name" value="Cro/C1-type_HTH"/>
</dbReference>
<dbReference type="EMBL" id="VLTK01000008">
    <property type="protein sequence ID" value="TSI14627.1"/>
    <property type="molecule type" value="Genomic_DNA"/>
</dbReference>
<dbReference type="PROSITE" id="PS50943">
    <property type="entry name" value="HTH_CROC1"/>
    <property type="match status" value="1"/>
</dbReference>
<dbReference type="InterPro" id="IPR013975">
    <property type="entry name" value="Tscrpt_reg_BetR_N"/>
</dbReference>
<accession>A0A556CB38</accession>
<sequence length="85" mass="9452">MRYTKQVRANVLAEMGRRELKQGDVAKVLNTSQRSVSKRMTGETDWRIGDLLRLAQAWDIPIATLLEGTEDDPFAPNGDPKPVGA</sequence>